<feature type="domain" description="Solute-binding protein family 3/N-terminal" evidence="1">
    <location>
        <begin position="29"/>
        <end position="250"/>
    </location>
</feature>
<organism evidence="2">
    <name type="scientific">marine sediment metagenome</name>
    <dbReference type="NCBI Taxonomy" id="412755"/>
    <lineage>
        <taxon>unclassified sequences</taxon>
        <taxon>metagenomes</taxon>
        <taxon>ecological metagenomes</taxon>
    </lineage>
</organism>
<evidence type="ECO:0000313" key="2">
    <source>
        <dbReference type="EMBL" id="GAF71915.1"/>
    </source>
</evidence>
<name>X0T749_9ZZZZ</name>
<gene>
    <name evidence="2" type="ORF">S01H1_10473</name>
</gene>
<dbReference type="PANTHER" id="PTHR38834">
    <property type="entry name" value="PERIPLASMIC SUBSTRATE BINDING PROTEIN FAMILY 3"/>
    <property type="match status" value="1"/>
</dbReference>
<protein>
    <recommendedName>
        <fullName evidence="1">Solute-binding protein family 3/N-terminal domain-containing protein</fullName>
    </recommendedName>
</protein>
<dbReference type="SUPFAM" id="SSF53850">
    <property type="entry name" value="Periplasmic binding protein-like II"/>
    <property type="match status" value="1"/>
</dbReference>
<dbReference type="SMART" id="SM00062">
    <property type="entry name" value="PBPb"/>
    <property type="match status" value="1"/>
</dbReference>
<reference evidence="2" key="1">
    <citation type="journal article" date="2014" name="Front. Microbiol.">
        <title>High frequency of phylogenetically diverse reductive dehalogenase-homologous genes in deep subseafloor sedimentary metagenomes.</title>
        <authorList>
            <person name="Kawai M."/>
            <person name="Futagami T."/>
            <person name="Toyoda A."/>
            <person name="Takaki Y."/>
            <person name="Nishi S."/>
            <person name="Hori S."/>
            <person name="Arai W."/>
            <person name="Tsubouchi T."/>
            <person name="Morono Y."/>
            <person name="Uchiyama I."/>
            <person name="Ito T."/>
            <person name="Fujiyama A."/>
            <person name="Inagaki F."/>
            <person name="Takami H."/>
        </authorList>
    </citation>
    <scope>NUCLEOTIDE SEQUENCE</scope>
    <source>
        <strain evidence="2">Expedition CK06-06</strain>
    </source>
</reference>
<dbReference type="InterPro" id="IPR001638">
    <property type="entry name" value="Solute-binding_3/MltF_N"/>
</dbReference>
<dbReference type="Gene3D" id="3.40.190.10">
    <property type="entry name" value="Periplasmic binding protein-like II"/>
    <property type="match status" value="2"/>
</dbReference>
<accession>X0T749</accession>
<dbReference type="AlphaFoldDB" id="X0T749"/>
<comment type="caution">
    <text evidence="2">The sequence shown here is derived from an EMBL/GenBank/DDBJ whole genome shotgun (WGS) entry which is preliminary data.</text>
</comment>
<sequence>MKREAIMKKLFIVVASVFLVSVQPALSAELTILTENLPPLNYVDNGVLVGPSVDIVREIQRRVGSHEEIKVYPWARAYKMALEEENVVLFSMTYTKVRYDKFKWIGPVAKKRDILVAKKGSGIRINSLEDAKKVKRIGTLRDDTRGRLLESHGFTNLEPVSDEQMNAQKLDLGRIDLWTYKKPGLRTVCDLAGVDYNEMEEVYNLREIDVSIALSKKTSDLIVQKWRNAFNEMVADGTIMKIRKRWNNKIPDAPFPELEDKP</sequence>
<dbReference type="Pfam" id="PF00497">
    <property type="entry name" value="SBP_bac_3"/>
    <property type="match status" value="1"/>
</dbReference>
<dbReference type="EMBL" id="BARS01005340">
    <property type="protein sequence ID" value="GAF71915.1"/>
    <property type="molecule type" value="Genomic_DNA"/>
</dbReference>
<evidence type="ECO:0000259" key="1">
    <source>
        <dbReference type="SMART" id="SM00062"/>
    </source>
</evidence>
<dbReference type="PANTHER" id="PTHR38834:SF3">
    <property type="entry name" value="SOLUTE-BINDING PROTEIN FAMILY 3_N-TERMINAL DOMAIN-CONTAINING PROTEIN"/>
    <property type="match status" value="1"/>
</dbReference>
<proteinExistence type="predicted"/>